<keyword evidence="1" id="KW-1133">Transmembrane helix</keyword>
<feature type="transmembrane region" description="Helical" evidence="1">
    <location>
        <begin position="23"/>
        <end position="44"/>
    </location>
</feature>
<keyword evidence="1" id="KW-0472">Membrane</keyword>
<feature type="transmembrane region" description="Helical" evidence="1">
    <location>
        <begin position="96"/>
        <end position="115"/>
    </location>
</feature>
<sequence>MTSQVTLATPLPAQTRTPLIYKVLLMMILMMLIGGTLTGIMTYMNVGLTNTFYADWVSSFITAALFLMPAGLVLMTLFTKLAHRVLPHASETQKNVLVGLAMAIHMELIMAFATAANNIGFTDMAVFSQAWLKGFVVALPFALTMMMMMTLTIKPKIERFLKS</sequence>
<feature type="transmembrane region" description="Helical" evidence="1">
    <location>
        <begin position="135"/>
        <end position="153"/>
    </location>
</feature>
<organism evidence="2 3">
    <name type="scientific">Echinimonas agarilytica</name>
    <dbReference type="NCBI Taxonomy" id="1215918"/>
    <lineage>
        <taxon>Bacteria</taxon>
        <taxon>Pseudomonadati</taxon>
        <taxon>Pseudomonadota</taxon>
        <taxon>Gammaproteobacteria</taxon>
        <taxon>Alteromonadales</taxon>
        <taxon>Echinimonadaceae</taxon>
        <taxon>Echinimonas</taxon>
    </lineage>
</organism>
<keyword evidence="1" id="KW-0812">Transmembrane</keyword>
<evidence type="ECO:0000313" key="3">
    <source>
        <dbReference type="Proteomes" id="UP001165393"/>
    </source>
</evidence>
<protein>
    <submittedName>
        <fullName evidence="2">DUF2798 domain-containing protein</fullName>
    </submittedName>
</protein>
<proteinExistence type="predicted"/>
<dbReference type="RefSeq" id="WP_251261724.1">
    <property type="nucleotide sequence ID" value="NZ_JAMQGP010000004.1"/>
</dbReference>
<evidence type="ECO:0000256" key="1">
    <source>
        <dbReference type="SAM" id="Phobius"/>
    </source>
</evidence>
<feature type="transmembrane region" description="Helical" evidence="1">
    <location>
        <begin position="56"/>
        <end position="75"/>
    </location>
</feature>
<keyword evidence="3" id="KW-1185">Reference proteome</keyword>
<name>A0AA42B8K0_9GAMM</name>
<comment type="caution">
    <text evidence="2">The sequence shown here is derived from an EMBL/GenBank/DDBJ whole genome shotgun (WGS) entry which is preliminary data.</text>
</comment>
<dbReference type="InterPro" id="IPR021529">
    <property type="entry name" value="DUF2798"/>
</dbReference>
<dbReference type="Pfam" id="PF11391">
    <property type="entry name" value="DUF2798"/>
    <property type="match status" value="2"/>
</dbReference>
<evidence type="ECO:0000313" key="2">
    <source>
        <dbReference type="EMBL" id="MCM2680306.1"/>
    </source>
</evidence>
<reference evidence="2 3" key="1">
    <citation type="journal article" date="2013" name="Antonie Van Leeuwenhoek">
        <title>Echinimonas agarilytica gen. nov., sp. nov., a new gammaproteobacterium isolated from the sea urchin Strongylocentrotus intermedius.</title>
        <authorList>
            <person name="Nedashkovskaya O.I."/>
            <person name="Stenkova A.M."/>
            <person name="Zhukova N.V."/>
            <person name="Van Trappen S."/>
            <person name="Lee J.S."/>
            <person name="Kim S.B."/>
        </authorList>
    </citation>
    <scope>NUCLEOTIDE SEQUENCE [LARGE SCALE GENOMIC DNA]</scope>
    <source>
        <strain evidence="2 3">KMM 6351</strain>
    </source>
</reference>
<dbReference type="EMBL" id="JAMQGP010000004">
    <property type="protein sequence ID" value="MCM2680306.1"/>
    <property type="molecule type" value="Genomic_DNA"/>
</dbReference>
<dbReference type="Proteomes" id="UP001165393">
    <property type="component" value="Unassembled WGS sequence"/>
</dbReference>
<gene>
    <name evidence="2" type="ORF">NAF29_11575</name>
</gene>
<dbReference type="AlphaFoldDB" id="A0AA42B8K0"/>
<accession>A0AA42B8K0</accession>